<feature type="domain" description="DUF4218" evidence="1">
    <location>
        <begin position="746"/>
        <end position="849"/>
    </location>
</feature>
<dbReference type="Pfam" id="PF02992">
    <property type="entry name" value="Transposase_21"/>
    <property type="match status" value="1"/>
</dbReference>
<dbReference type="Pfam" id="PF13960">
    <property type="entry name" value="DUF4218"/>
    <property type="match status" value="1"/>
</dbReference>
<dbReference type="InterPro" id="IPR029480">
    <property type="entry name" value="Transpos_assoc"/>
</dbReference>
<gene>
    <name evidence="3" type="ORF">E6C27_scaffold43054G00320</name>
</gene>
<proteinExistence type="predicted"/>
<organism evidence="3 4">
    <name type="scientific">Cucumis melo var. makuwa</name>
    <name type="common">Oriental melon</name>
    <dbReference type="NCBI Taxonomy" id="1194695"/>
    <lineage>
        <taxon>Eukaryota</taxon>
        <taxon>Viridiplantae</taxon>
        <taxon>Streptophyta</taxon>
        <taxon>Embryophyta</taxon>
        <taxon>Tracheophyta</taxon>
        <taxon>Spermatophyta</taxon>
        <taxon>Magnoliopsida</taxon>
        <taxon>eudicotyledons</taxon>
        <taxon>Gunneridae</taxon>
        <taxon>Pentapetalae</taxon>
        <taxon>rosids</taxon>
        <taxon>fabids</taxon>
        <taxon>Cucurbitales</taxon>
        <taxon>Cucurbitaceae</taxon>
        <taxon>Benincaseae</taxon>
        <taxon>Cucumis</taxon>
    </lineage>
</organism>
<evidence type="ECO:0000259" key="1">
    <source>
        <dbReference type="Pfam" id="PF13960"/>
    </source>
</evidence>
<sequence>MLLLSVQLLWIILVASFATVIIQSLAVNLGVITGPFESYAYARCEYFVGERNNPWEKVVVLIDCGATHNYGVILGYGAAVGEGKISKWSPHRRSSPPQPLSLDGLLTTPPPRHLSSLNELFKLSVTPHLLGFGQFSYYFFANRMSREYELGVEAFIQFGFRHAKGSSIIRCPCLKCGNRLPQDESTVRYHLYANGINQSYKIWFWHGESFTSSETSCNRQAYTNEETVDDDLFHVINMVQNVRDQFSEVPNTFDNMFDDAKKPLFPGCKRFTKLSALVRLYNLKVRFGWSNASFSELLATMSELLPENNKMSISIKYLVDISRCPKCNISRWKTSNNSNEEIKGVAAKQLWYFPIVPRFLRMFKNSEYAKHLCWHANDRKVDGVLRHPADTPSWRLVDHLWPDFGSEPRNLHLGLSTDGINPYGDLSTKYSCWPVIATIYNLPPWLCMRRKYLMLTMLISGPKQPGYDINVYLAPLIDDLKLMWEEGNLCGCSVKGYKACPICGEETSSIRLPHGKKNAYMGHRKYLPRDHPYRRQKKAFDGNHEHGTPPLPLSGETIYNRLKDKTFPCGKRSTRRLNEDISNDYWKRISAFYELTYWKKLHVRHCLDVMHIEKNVLMNIIGTLLDIPGKSKDGLSARLDLVEMNIRPELALVSDGSRTYIPAACYTLSREEKVSICRTLSDLKAPEGYSSNFRSLVSLENLTLSGLKSHDCHVLMQQLLPIAIRGVLPNNVRVAITRLRSFFNAICSKTLRISDLDKLQQDVVETLCLLEKYFPPSFFTIMVHLCVHLVREAKLCGPIYLRWMYPFERYMKVLKSYVRNRNRPEGSIAEAHICEEAIEFCSEFLSGLDPIGLGSFKSREEGRIERPLSAGSSITPSQVVLKQAHLHILENIEEVHPYRERHMEILKSSNPRRARNEKWLRDEHNRSFPNWIRDEVMREIQEGQVVSTTIRWIAHGPHPIVMIYKGYKVNGICYNTKRRDDTRTVQNSGVMFVVSTMHVASAKDKNPIIADMSFYGVIQGIWEVSYNTFGVTLFRYSFILASQARQVFYVKDPSDDRWSVVVKPQEKDFVDNCYNDELGDTSLHCSTILECPADMTREDEEIPYTRVDCEGTWDTFNSNLEDLLVVFNSPLGSS</sequence>
<feature type="domain" description="Transposase-associated" evidence="2">
    <location>
        <begin position="141"/>
        <end position="208"/>
    </location>
</feature>
<dbReference type="AlphaFoldDB" id="A0A5A7USJ8"/>
<dbReference type="InterPro" id="IPR025452">
    <property type="entry name" value="DUF4218"/>
</dbReference>
<dbReference type="PANTHER" id="PTHR48258:SF9">
    <property type="entry name" value="OS01G0348150 PROTEIN"/>
    <property type="match status" value="1"/>
</dbReference>
<protein>
    <submittedName>
        <fullName evidence="3">Transposase</fullName>
    </submittedName>
</protein>
<dbReference type="OrthoDB" id="673136at2759"/>
<dbReference type="EMBL" id="SSTE01006950">
    <property type="protein sequence ID" value="KAA0057657.1"/>
    <property type="molecule type" value="Genomic_DNA"/>
</dbReference>
<evidence type="ECO:0000313" key="3">
    <source>
        <dbReference type="EMBL" id="KAA0057657.1"/>
    </source>
</evidence>
<dbReference type="InterPro" id="IPR004242">
    <property type="entry name" value="Transposase_21"/>
</dbReference>
<dbReference type="Proteomes" id="UP000321393">
    <property type="component" value="Unassembled WGS sequence"/>
</dbReference>
<evidence type="ECO:0000259" key="2">
    <source>
        <dbReference type="Pfam" id="PF13963"/>
    </source>
</evidence>
<evidence type="ECO:0000313" key="4">
    <source>
        <dbReference type="Proteomes" id="UP000321393"/>
    </source>
</evidence>
<dbReference type="Pfam" id="PF13963">
    <property type="entry name" value="Transpos_assoc"/>
    <property type="match status" value="1"/>
</dbReference>
<comment type="caution">
    <text evidence="3">The sequence shown here is derived from an EMBL/GenBank/DDBJ whole genome shotgun (WGS) entry which is preliminary data.</text>
</comment>
<name>A0A5A7USJ8_CUCMM</name>
<reference evidence="3 4" key="1">
    <citation type="submission" date="2019-08" db="EMBL/GenBank/DDBJ databases">
        <title>Draft genome sequences of two oriental melons (Cucumis melo L. var makuwa).</title>
        <authorList>
            <person name="Kwon S.-Y."/>
        </authorList>
    </citation>
    <scope>NUCLEOTIDE SEQUENCE [LARGE SCALE GENOMIC DNA]</scope>
    <source>
        <strain evidence="4">cv. SW 3</strain>
        <tissue evidence="3">Leaf</tissue>
    </source>
</reference>
<dbReference type="PANTHER" id="PTHR48258">
    <property type="entry name" value="DUF4218 DOMAIN-CONTAINING PROTEIN-RELATED"/>
    <property type="match status" value="1"/>
</dbReference>
<accession>A0A5A7USJ8</accession>